<name>A0A031JQ65_9SPHN</name>
<sequence length="111" mass="13048">MIYREPGIALERTSPIFPECIYGFIRMQLSYRVTPALFLQSRVNGANFWGKQGIVTPAVRRVDVKISRHDVEITRDDHWHIETNKCRKMRLEPFEPVQFVFEFRPRAGIAV</sequence>
<comment type="caution">
    <text evidence="1">The sequence shown here is derived from an EMBL/GenBank/DDBJ whole genome shotgun (WGS) entry which is preliminary data.</text>
</comment>
<accession>A0A031JQ65</accession>
<evidence type="ECO:0000313" key="2">
    <source>
        <dbReference type="Proteomes" id="UP000024329"/>
    </source>
</evidence>
<evidence type="ECO:0000313" key="1">
    <source>
        <dbReference type="EMBL" id="EZP79886.1"/>
    </source>
</evidence>
<gene>
    <name evidence="1" type="ORF">BV97_03669</name>
</gene>
<protein>
    <submittedName>
        <fullName evidence="1">Uncharacterized protein</fullName>
    </submittedName>
</protein>
<organism evidence="1 2">
    <name type="scientific">Novosphingobium resinovorum</name>
    <dbReference type="NCBI Taxonomy" id="158500"/>
    <lineage>
        <taxon>Bacteria</taxon>
        <taxon>Pseudomonadati</taxon>
        <taxon>Pseudomonadota</taxon>
        <taxon>Alphaproteobacteria</taxon>
        <taxon>Sphingomonadales</taxon>
        <taxon>Sphingomonadaceae</taxon>
        <taxon>Novosphingobium</taxon>
    </lineage>
</organism>
<dbReference type="EMBL" id="JFYZ01000020">
    <property type="protein sequence ID" value="EZP79886.1"/>
    <property type="molecule type" value="Genomic_DNA"/>
</dbReference>
<dbReference type="Proteomes" id="UP000024329">
    <property type="component" value="Unassembled WGS sequence"/>
</dbReference>
<dbReference type="AlphaFoldDB" id="A0A031JQ65"/>
<proteinExistence type="predicted"/>
<reference evidence="1 2" key="1">
    <citation type="submission" date="2014-03" db="EMBL/GenBank/DDBJ databases">
        <title>Whole genome sequence of Novosphingobium resinovorum KF1.</title>
        <authorList>
            <person name="Gan H.M."/>
            <person name="Gan H.Y."/>
            <person name="Chew T.H."/>
            <person name="Savka M.A."/>
        </authorList>
    </citation>
    <scope>NUCLEOTIDE SEQUENCE [LARGE SCALE GENOMIC DNA]</scope>
    <source>
        <strain evidence="1 2">KF1</strain>
    </source>
</reference>